<reference evidence="2 3" key="1">
    <citation type="journal article" date="2017" name="MBio">
        <title>Type VI secretion-mediated competition in the bee gut microbiome.</title>
        <authorList>
            <person name="Steele M.I."/>
            <person name="Kwong W.K."/>
            <person name="Powell J.E."/>
            <person name="Whiteley M."/>
            <person name="Moran N.A."/>
        </authorList>
    </citation>
    <scope>NUCLEOTIDE SEQUENCE [LARGE SCALE GENOMIC DNA]</scope>
    <source>
        <strain evidence="2 3">App2-2</strain>
    </source>
</reference>
<evidence type="ECO:0000313" key="2">
    <source>
        <dbReference type="EMBL" id="PIT15436.1"/>
    </source>
</evidence>
<keyword evidence="1" id="KW-0812">Transmembrane</keyword>
<protein>
    <submittedName>
        <fullName evidence="2">Uncharacterized protein</fullName>
    </submittedName>
</protein>
<dbReference type="EMBL" id="MDVB01000060">
    <property type="protein sequence ID" value="PIT15436.1"/>
    <property type="molecule type" value="Genomic_DNA"/>
</dbReference>
<evidence type="ECO:0000256" key="1">
    <source>
        <dbReference type="SAM" id="Phobius"/>
    </source>
</evidence>
<accession>A0A2N9WU21</accession>
<keyword evidence="1" id="KW-0472">Membrane</keyword>
<comment type="caution">
    <text evidence="2">The sequence shown here is derived from an EMBL/GenBank/DDBJ whole genome shotgun (WGS) entry which is preliminary data.</text>
</comment>
<feature type="transmembrane region" description="Helical" evidence="1">
    <location>
        <begin position="44"/>
        <end position="65"/>
    </location>
</feature>
<dbReference type="AlphaFoldDB" id="A0A2N9WU21"/>
<proteinExistence type="predicted"/>
<name>A0A2N9WU21_9NEIS</name>
<organism evidence="2 3">
    <name type="scientific">Snodgrassella alvi</name>
    <dbReference type="NCBI Taxonomy" id="1196083"/>
    <lineage>
        <taxon>Bacteria</taxon>
        <taxon>Pseudomonadati</taxon>
        <taxon>Pseudomonadota</taxon>
        <taxon>Betaproteobacteria</taxon>
        <taxon>Neisseriales</taxon>
        <taxon>Neisseriaceae</taxon>
        <taxon>Snodgrassella</taxon>
    </lineage>
</organism>
<sequence length="74" mass="8268">MNAKCLTVFVSLFIALSISSAISWLVICKMPAAADQRLYELYEIYVVSGFTSTCLIVLAVLRYALSKRHAHKEV</sequence>
<dbReference type="Proteomes" id="UP000231293">
    <property type="component" value="Unassembled WGS sequence"/>
</dbReference>
<gene>
    <name evidence="2" type="ORF">BGI32_05770</name>
</gene>
<keyword evidence="1" id="KW-1133">Transmembrane helix</keyword>
<evidence type="ECO:0000313" key="3">
    <source>
        <dbReference type="Proteomes" id="UP000231293"/>
    </source>
</evidence>